<comment type="caution">
    <text evidence="1">The sequence shown here is derived from an EMBL/GenBank/DDBJ whole genome shotgun (WGS) entry which is preliminary data.</text>
</comment>
<protein>
    <submittedName>
        <fullName evidence="1">Uncharacterized protein</fullName>
    </submittedName>
</protein>
<dbReference type="EMBL" id="LJSG01000018">
    <property type="protein sequence ID" value="KPP90317.1"/>
    <property type="molecule type" value="Genomic_DNA"/>
</dbReference>
<evidence type="ECO:0000313" key="1">
    <source>
        <dbReference type="EMBL" id="KPP90317.1"/>
    </source>
</evidence>
<dbReference type="AlphaFoldDB" id="A0A0P7YNK6"/>
<reference evidence="1 2" key="1">
    <citation type="submission" date="2015-09" db="EMBL/GenBank/DDBJ databases">
        <title>Identification and resolution of microdiversity through metagenomic sequencing of parallel consortia.</title>
        <authorList>
            <person name="Nelson W.C."/>
            <person name="Romine M.F."/>
            <person name="Lindemann S.R."/>
        </authorList>
    </citation>
    <scope>NUCLEOTIDE SEQUENCE [LARGE SCALE GENOMIC DNA]</scope>
    <source>
        <strain evidence="1">HL-91</strain>
    </source>
</reference>
<dbReference type="Proteomes" id="UP000050413">
    <property type="component" value="Unassembled WGS sequence"/>
</dbReference>
<name>A0A0P7YNK6_9RHOB</name>
<organism evidence="1 2">
    <name type="scientific">Roseibaca calidilacus</name>
    <dbReference type="NCBI Taxonomy" id="1666912"/>
    <lineage>
        <taxon>Bacteria</taxon>
        <taxon>Pseudomonadati</taxon>
        <taxon>Pseudomonadota</taxon>
        <taxon>Alphaproteobacteria</taxon>
        <taxon>Rhodobacterales</taxon>
        <taxon>Paracoccaceae</taxon>
        <taxon>Roseinatronobacter</taxon>
    </lineage>
</organism>
<proteinExistence type="predicted"/>
<gene>
    <name evidence="1" type="ORF">HLUCCA05_13790</name>
</gene>
<sequence>MCFVFGATGPILTFIPDAFAAAQPHQTGHSFMAQHFQAVEVVSARQAADRASVACLRFSVKKYAGRIGHEANRGYTVVVDTSPNQTWAMIFEPD</sequence>
<accession>A0A0P7YNK6</accession>
<evidence type="ECO:0000313" key="2">
    <source>
        <dbReference type="Proteomes" id="UP000050413"/>
    </source>
</evidence>